<dbReference type="InterPro" id="IPR026444">
    <property type="entry name" value="Secre_tail"/>
</dbReference>
<feature type="domain" description="Secretion system C-terminal sorting" evidence="2">
    <location>
        <begin position="233"/>
        <end position="293"/>
    </location>
</feature>
<sequence>MKKISILLTLILAGSIIFGQALISENFENYPLGKFEKQRGWEREGGNPDQIKIVNLPNQTNGKSLQFDRSTLDEIGLHKALPWSSRSPGNNILKVDFKIFSGRGFGKSAIQVFADGITRYKVGELVYFASSGSFLFRSQNMDPNGTITFSNVEENRWYDCTMTYNSNNGQSYIVIEGATFGPFSDAAGKSPDRFQFTSDPFDGLHTLNFDDLKVSAINQLSASTENGISQTTVFPNPANDLFTIKTDKGISQVFLFDHDGRMVASSNSKAMNLSGLNSGIYILNIKYTDGKHESMRIIKK</sequence>
<keyword evidence="4" id="KW-1185">Reference proteome</keyword>
<dbReference type="STRING" id="1304281.ACM44_05215"/>
<accession>A0A0J7J0Q8</accession>
<dbReference type="Pfam" id="PF18962">
    <property type="entry name" value="Por_Secre_tail"/>
    <property type="match status" value="1"/>
</dbReference>
<reference evidence="3 4" key="1">
    <citation type="journal article" date="2004" name="Int. J. Syst. Evol. Microbiol.">
        <title>Kaistella koreensis gen. nov., sp. nov., a novel member of the Chryseobacterium-Bergeyella-Riemerella branch.</title>
        <authorList>
            <person name="Kim M.K."/>
            <person name="Im W.T."/>
            <person name="Shin Y.K."/>
            <person name="Lim J.H."/>
            <person name="Kim S.H."/>
            <person name="Lee B.C."/>
            <person name="Park M.Y."/>
            <person name="Lee K.Y."/>
            <person name="Lee S.T."/>
        </authorList>
    </citation>
    <scope>NUCLEOTIDE SEQUENCE [LARGE SCALE GENOMIC DNA]</scope>
    <source>
        <strain evidence="3 4">CCUG 49689</strain>
    </source>
</reference>
<dbReference type="NCBIfam" id="TIGR04183">
    <property type="entry name" value="Por_Secre_tail"/>
    <property type="match status" value="1"/>
</dbReference>
<proteinExistence type="predicted"/>
<dbReference type="Proteomes" id="UP000035900">
    <property type="component" value="Unassembled WGS sequence"/>
</dbReference>
<evidence type="ECO:0000313" key="3">
    <source>
        <dbReference type="EMBL" id="KMQ71629.1"/>
    </source>
</evidence>
<protein>
    <recommendedName>
        <fullName evidence="2">Secretion system C-terminal sorting domain-containing protein</fullName>
    </recommendedName>
</protein>
<comment type="caution">
    <text evidence="3">The sequence shown here is derived from an EMBL/GenBank/DDBJ whole genome shotgun (WGS) entry which is preliminary data.</text>
</comment>
<evidence type="ECO:0000259" key="2">
    <source>
        <dbReference type="Pfam" id="PF18962"/>
    </source>
</evidence>
<dbReference type="PATRIC" id="fig|1304281.5.peg.1119"/>
<gene>
    <name evidence="3" type="ORF">ACM44_05215</name>
</gene>
<keyword evidence="1" id="KW-0732">Signal</keyword>
<evidence type="ECO:0000256" key="1">
    <source>
        <dbReference type="ARBA" id="ARBA00022729"/>
    </source>
</evidence>
<evidence type="ECO:0000313" key="4">
    <source>
        <dbReference type="Proteomes" id="UP000035900"/>
    </source>
</evidence>
<dbReference type="EMBL" id="LFNG01000006">
    <property type="protein sequence ID" value="KMQ71629.1"/>
    <property type="molecule type" value="Genomic_DNA"/>
</dbReference>
<name>A0A0J7J0Q8_9FLAO</name>
<dbReference type="AlphaFoldDB" id="A0A0J7J0Q8"/>
<organism evidence="3 4">
    <name type="scientific">Chryseobacterium koreense CCUG 49689</name>
    <dbReference type="NCBI Taxonomy" id="1304281"/>
    <lineage>
        <taxon>Bacteria</taxon>
        <taxon>Pseudomonadati</taxon>
        <taxon>Bacteroidota</taxon>
        <taxon>Flavobacteriia</taxon>
        <taxon>Flavobacteriales</taxon>
        <taxon>Weeksellaceae</taxon>
        <taxon>Chryseobacterium group</taxon>
        <taxon>Chryseobacterium</taxon>
    </lineage>
</organism>